<evidence type="ECO:0000313" key="6">
    <source>
        <dbReference type="Proteomes" id="UP000076722"/>
    </source>
</evidence>
<accession>A0A164WTY5</accession>
<organism evidence="5 6">
    <name type="scientific">Sistotremastrum niveocremeum HHB9708</name>
    <dbReference type="NCBI Taxonomy" id="1314777"/>
    <lineage>
        <taxon>Eukaryota</taxon>
        <taxon>Fungi</taxon>
        <taxon>Dikarya</taxon>
        <taxon>Basidiomycota</taxon>
        <taxon>Agaricomycotina</taxon>
        <taxon>Agaricomycetes</taxon>
        <taxon>Sistotremastrales</taxon>
        <taxon>Sistotremastraceae</taxon>
        <taxon>Sertulicium</taxon>
        <taxon>Sertulicium niveocremeum</taxon>
    </lineage>
</organism>
<feature type="compositionally biased region" description="Polar residues" evidence="4">
    <location>
        <begin position="12"/>
        <end position="21"/>
    </location>
</feature>
<dbReference type="Pfam" id="PF03715">
    <property type="entry name" value="Noc2"/>
    <property type="match status" value="1"/>
</dbReference>
<dbReference type="GO" id="GO:0030691">
    <property type="term" value="C:Noc2p-Noc3p complex"/>
    <property type="evidence" value="ECO:0007669"/>
    <property type="project" value="TreeGrafter"/>
</dbReference>
<dbReference type="OrthoDB" id="10266662at2759"/>
<dbReference type="EMBL" id="KV419401">
    <property type="protein sequence ID" value="KZS95358.1"/>
    <property type="molecule type" value="Genomic_DNA"/>
</dbReference>
<dbReference type="AlphaFoldDB" id="A0A164WTY5"/>
<dbReference type="GO" id="GO:0005730">
    <property type="term" value="C:nucleolus"/>
    <property type="evidence" value="ECO:0007669"/>
    <property type="project" value="TreeGrafter"/>
</dbReference>
<dbReference type="PANTHER" id="PTHR12687:SF4">
    <property type="entry name" value="NUCLEOLAR COMPLEX PROTEIN 2 HOMOLOG"/>
    <property type="match status" value="1"/>
</dbReference>
<comment type="similarity">
    <text evidence="2">Belongs to the NOC2 family.</text>
</comment>
<feature type="compositionally biased region" description="Acidic residues" evidence="4">
    <location>
        <begin position="58"/>
        <end position="70"/>
    </location>
</feature>
<dbReference type="GO" id="GO:0005654">
    <property type="term" value="C:nucleoplasm"/>
    <property type="evidence" value="ECO:0007669"/>
    <property type="project" value="TreeGrafter"/>
</dbReference>
<evidence type="ECO:0000256" key="2">
    <source>
        <dbReference type="ARBA" id="ARBA00005907"/>
    </source>
</evidence>
<reference evidence="5 6" key="1">
    <citation type="journal article" date="2016" name="Mol. Biol. Evol.">
        <title>Comparative Genomics of Early-Diverging Mushroom-Forming Fungi Provides Insights into the Origins of Lignocellulose Decay Capabilities.</title>
        <authorList>
            <person name="Nagy L.G."/>
            <person name="Riley R."/>
            <person name="Tritt A."/>
            <person name="Adam C."/>
            <person name="Daum C."/>
            <person name="Floudas D."/>
            <person name="Sun H."/>
            <person name="Yadav J.S."/>
            <person name="Pangilinan J."/>
            <person name="Larsson K.H."/>
            <person name="Matsuura K."/>
            <person name="Barry K."/>
            <person name="Labutti K."/>
            <person name="Kuo R."/>
            <person name="Ohm R.A."/>
            <person name="Bhattacharya S.S."/>
            <person name="Shirouzu T."/>
            <person name="Yoshinaga Y."/>
            <person name="Martin F.M."/>
            <person name="Grigoriev I.V."/>
            <person name="Hibbett D.S."/>
        </authorList>
    </citation>
    <scope>NUCLEOTIDE SEQUENCE [LARGE SCALE GENOMIC DNA]</scope>
    <source>
        <strain evidence="5 6">HHB9708</strain>
    </source>
</reference>
<keyword evidence="3" id="KW-0539">Nucleus</keyword>
<name>A0A164WTY5_9AGAM</name>
<evidence type="ECO:0000313" key="5">
    <source>
        <dbReference type="EMBL" id="KZS95358.1"/>
    </source>
</evidence>
<evidence type="ECO:0000256" key="1">
    <source>
        <dbReference type="ARBA" id="ARBA00004123"/>
    </source>
</evidence>
<comment type="subcellular location">
    <subcellularLocation>
        <location evidence="1">Nucleus</location>
    </subcellularLocation>
</comment>
<keyword evidence="6" id="KW-1185">Reference proteome</keyword>
<proteinExistence type="inferred from homology"/>
<evidence type="ECO:0000256" key="4">
    <source>
        <dbReference type="SAM" id="MobiDB-lite"/>
    </source>
</evidence>
<dbReference type="GO" id="GO:0030690">
    <property type="term" value="C:Noc1p-Noc2p complex"/>
    <property type="evidence" value="ECO:0007669"/>
    <property type="project" value="TreeGrafter"/>
</dbReference>
<dbReference type="Proteomes" id="UP000076722">
    <property type="component" value="Unassembled WGS sequence"/>
</dbReference>
<gene>
    <name evidence="5" type="ORF">SISNIDRAFT_408521</name>
</gene>
<protein>
    <submittedName>
        <fullName evidence="5">Noc2-domain-containing protein</fullName>
    </submittedName>
</protein>
<feature type="compositionally biased region" description="Basic residues" evidence="4">
    <location>
        <begin position="1"/>
        <end position="11"/>
    </location>
</feature>
<dbReference type="PANTHER" id="PTHR12687">
    <property type="entry name" value="NUCLEOLAR COMPLEX 2 AND RAD4-RELATED"/>
    <property type="match status" value="1"/>
</dbReference>
<sequence length="711" mass="80350">MGKKAGHKSTKKFAQSGQLKKTIQARHKNKVVQQRKAKKRARQTNGHSNSASGKGEAEEGDDDDADDNMEEQAPRKKEAKAGSKKEGKKGLAGMSVDDFLGGGFLENDDEEDGEIDGLDDDEDEEDGEDGADDSLDDDASFASLDELDEGEAHKIELSKLAEKDPEFYKYLQDNDQELLEFDPSGQHDDDDMEYEDEFEKLKQRPVLTKEELKQWQKAIIETRSIKALRKLLIAFRSAVHMNEESERVTYTIDNNSLYNKVINTTLRYTPVVLHHHIPFKSLPNGKYKPPSQSTKQKMISKAILSYIYNVLHLLSQTSAADIQVLALNETAKLLPYIVGSRKAVKTYLKTCLELWSTASDEVRIAAFLAVRRVAAASDESLLDLALKSTYMTLVRSCKATSPHTLPSITLMKNLATELFCMDHAASYQHAFGYIRQLAVHLRTSLKVKTKEAYKQVYNWQYAHSVDFWSLLLARACDTEEERKTGRESELKPLIYPLVQVSLGAIKLISNARCFPFHFQILRSILHITQRTRTFVPLSAYFIPIIQSVLSPTSKTKPSTLRPVDLEVNIRAPAQYLKTRIYSETLADEAVFILAEWLGSRHVQGSIAFPEIVVPLVTVLRKCIKNSKGGKEAGLVKSLIEHVEDGAKWVEESRKNVVFSPGQMEEVEQWEQSLKIASSPMEKWLKVLRKQRAKRKEMAEKARQGEDEILSD</sequence>
<feature type="region of interest" description="Disordered" evidence="4">
    <location>
        <begin position="1"/>
        <end position="138"/>
    </location>
</feature>
<dbReference type="STRING" id="1314777.A0A164WTY5"/>
<feature type="compositionally biased region" description="Basic and acidic residues" evidence="4">
    <location>
        <begin position="72"/>
        <end position="89"/>
    </location>
</feature>
<evidence type="ECO:0000256" key="3">
    <source>
        <dbReference type="ARBA" id="ARBA00023242"/>
    </source>
</evidence>
<dbReference type="InterPro" id="IPR005343">
    <property type="entry name" value="Noc2"/>
</dbReference>
<feature type="compositionally biased region" description="Basic residues" evidence="4">
    <location>
        <begin position="23"/>
        <end position="42"/>
    </location>
</feature>
<feature type="compositionally biased region" description="Acidic residues" evidence="4">
    <location>
        <begin position="106"/>
        <end position="138"/>
    </location>
</feature>
<dbReference type="GO" id="GO:0042273">
    <property type="term" value="P:ribosomal large subunit biogenesis"/>
    <property type="evidence" value="ECO:0007669"/>
    <property type="project" value="TreeGrafter"/>
</dbReference>